<dbReference type="InterPro" id="IPR028989">
    <property type="entry name" value="RimP_N"/>
</dbReference>
<evidence type="ECO:0000259" key="4">
    <source>
        <dbReference type="Pfam" id="PF02576"/>
    </source>
</evidence>
<gene>
    <name evidence="3" type="primary">rimP</name>
    <name evidence="5" type="ORF">ANI01nite_17570</name>
</gene>
<organism evidence="5 6">
    <name type="scientific">Glutamicibacter nicotianae</name>
    <name type="common">Arthrobacter nicotianae</name>
    <dbReference type="NCBI Taxonomy" id="37929"/>
    <lineage>
        <taxon>Bacteria</taxon>
        <taxon>Bacillati</taxon>
        <taxon>Actinomycetota</taxon>
        <taxon>Actinomycetes</taxon>
        <taxon>Micrococcales</taxon>
        <taxon>Micrococcaceae</taxon>
        <taxon>Glutamicibacter</taxon>
    </lineage>
</organism>
<reference evidence="5 6" key="1">
    <citation type="submission" date="2019-06" db="EMBL/GenBank/DDBJ databases">
        <title>Whole genome shotgun sequence of Glutamicibacter nicotianae NBRC 14234.</title>
        <authorList>
            <person name="Hosoyama A."/>
            <person name="Uohara A."/>
            <person name="Ohji S."/>
            <person name="Ichikawa N."/>
        </authorList>
    </citation>
    <scope>NUCLEOTIDE SEQUENCE [LARGE SCALE GENOMIC DNA]</scope>
    <source>
        <strain evidence="5 6">NBRC 14234</strain>
    </source>
</reference>
<dbReference type="Pfam" id="PF02576">
    <property type="entry name" value="RimP_N"/>
    <property type="match status" value="1"/>
</dbReference>
<comment type="function">
    <text evidence="3">Required for maturation of 30S ribosomal subunits.</text>
</comment>
<name>A0ABQ0RLA2_GLUNI</name>
<comment type="caution">
    <text evidence="5">The sequence shown here is derived from an EMBL/GenBank/DDBJ whole genome shotgun (WGS) entry which is preliminary data.</text>
</comment>
<evidence type="ECO:0000256" key="1">
    <source>
        <dbReference type="ARBA" id="ARBA00022490"/>
    </source>
</evidence>
<dbReference type="InterPro" id="IPR003728">
    <property type="entry name" value="Ribosome_maturation_RimP"/>
</dbReference>
<dbReference type="CDD" id="cd01734">
    <property type="entry name" value="YlxS_C"/>
    <property type="match status" value="1"/>
</dbReference>
<evidence type="ECO:0000313" key="6">
    <source>
        <dbReference type="Proteomes" id="UP000316242"/>
    </source>
</evidence>
<dbReference type="Proteomes" id="UP000316242">
    <property type="component" value="Unassembled WGS sequence"/>
</dbReference>
<accession>A0ABQ0RLA2</accession>
<feature type="domain" description="Ribosome maturation factor RimP N-terminal" evidence="4">
    <location>
        <begin position="21"/>
        <end position="94"/>
    </location>
</feature>
<evidence type="ECO:0000313" key="5">
    <source>
        <dbReference type="EMBL" id="GEC12554.1"/>
    </source>
</evidence>
<proteinExistence type="inferred from homology"/>
<dbReference type="HAMAP" id="MF_01077">
    <property type="entry name" value="RimP"/>
    <property type="match status" value="1"/>
</dbReference>
<comment type="subcellular location">
    <subcellularLocation>
        <location evidence="3">Cytoplasm</location>
    </subcellularLocation>
</comment>
<keyword evidence="1 3" id="KW-0963">Cytoplasm</keyword>
<keyword evidence="2 3" id="KW-0690">Ribosome biogenesis</keyword>
<keyword evidence="6" id="KW-1185">Reference proteome</keyword>
<dbReference type="EMBL" id="BJNE01000006">
    <property type="protein sequence ID" value="GEC12554.1"/>
    <property type="molecule type" value="Genomic_DNA"/>
</dbReference>
<sequence length="188" mass="20731">MTGMPADTEQEAQRLTALLSKDVESHGLLLEEVTLRPSGKQMILQIIVDKADGHETLDLDELGEVTTTISNALDKDAVYANAAPYELEVSSPGLSRPLTAQRHWIRAINRMVKLSLADGTKLRGRLLEVNENDVLVAEHREPAKKGMKVKVLEPATHAFENIRKAVVDPELNFDDALLDTVDTEDLEG</sequence>
<evidence type="ECO:0000256" key="2">
    <source>
        <dbReference type="ARBA" id="ARBA00022517"/>
    </source>
</evidence>
<evidence type="ECO:0000256" key="3">
    <source>
        <dbReference type="HAMAP-Rule" id="MF_01077"/>
    </source>
</evidence>
<dbReference type="PANTHER" id="PTHR33867:SF1">
    <property type="entry name" value="RIBOSOME MATURATION FACTOR RIMP"/>
    <property type="match status" value="1"/>
</dbReference>
<dbReference type="RefSeq" id="WP_038989669.1">
    <property type="nucleotide sequence ID" value="NZ_BAAAWM010000001.1"/>
</dbReference>
<dbReference type="PANTHER" id="PTHR33867">
    <property type="entry name" value="RIBOSOME MATURATION FACTOR RIMP"/>
    <property type="match status" value="1"/>
</dbReference>
<dbReference type="Gene3D" id="3.30.300.70">
    <property type="entry name" value="RimP-like superfamily, N-terminal"/>
    <property type="match status" value="1"/>
</dbReference>
<comment type="similarity">
    <text evidence="3">Belongs to the RimP family.</text>
</comment>
<dbReference type="InterPro" id="IPR028998">
    <property type="entry name" value="RimP_C"/>
</dbReference>
<dbReference type="InterPro" id="IPR035956">
    <property type="entry name" value="RimP_N_sf"/>
</dbReference>
<protein>
    <recommendedName>
        <fullName evidence="3">Ribosome maturation factor RimP</fullName>
    </recommendedName>
</protein>
<dbReference type="SUPFAM" id="SSF75420">
    <property type="entry name" value="YhbC-like, N-terminal domain"/>
    <property type="match status" value="1"/>
</dbReference>